<comment type="caution">
    <text evidence="2">The sequence shown here is derived from an EMBL/GenBank/DDBJ whole genome shotgun (WGS) entry which is preliminary data.</text>
</comment>
<proteinExistence type="predicted"/>
<dbReference type="Proteomes" id="UP000320048">
    <property type="component" value="Unassembled WGS sequence"/>
</dbReference>
<dbReference type="AlphaFoldDB" id="A0A537JCT7"/>
<evidence type="ECO:0000313" key="2">
    <source>
        <dbReference type="EMBL" id="TMI81300.1"/>
    </source>
</evidence>
<reference evidence="2 3" key="1">
    <citation type="journal article" date="2019" name="Nat. Microbiol.">
        <title>Mediterranean grassland soil C-N compound turnover is dependent on rainfall and depth, and is mediated by genomically divergent microorganisms.</title>
        <authorList>
            <person name="Diamond S."/>
            <person name="Andeer P.F."/>
            <person name="Li Z."/>
            <person name="Crits-Christoph A."/>
            <person name="Burstein D."/>
            <person name="Anantharaman K."/>
            <person name="Lane K.R."/>
            <person name="Thomas B.C."/>
            <person name="Pan C."/>
            <person name="Northen T.R."/>
            <person name="Banfield J.F."/>
        </authorList>
    </citation>
    <scope>NUCLEOTIDE SEQUENCE [LARGE SCALE GENOMIC DNA]</scope>
    <source>
        <strain evidence="2">NP_7</strain>
    </source>
</reference>
<protein>
    <submittedName>
        <fullName evidence="2">Uncharacterized protein</fullName>
    </submittedName>
</protein>
<accession>A0A537JCT7</accession>
<evidence type="ECO:0000256" key="1">
    <source>
        <dbReference type="SAM" id="SignalP"/>
    </source>
</evidence>
<evidence type="ECO:0000313" key="3">
    <source>
        <dbReference type="Proteomes" id="UP000320048"/>
    </source>
</evidence>
<name>A0A537JCT7_9BACT</name>
<sequence>MRHRPRLWGRAVAAMAAGWLVVAFAPPPQAFGQPESVYTLYYRFDVPPAVVGIALSDAGTKRSYNGSLRGTLGGVPVTDAKYTYANGVSARAGGGTFSMTTKAGAVRNGQILMTNEGTQTTLLFIGTYLGTHLSFTIAGAGEQVGGNGVTAEGLAETGFPSHDRYIAAVQEAAAALPQATRDQIGAQADLNSRLVREYLQRSSPR</sequence>
<keyword evidence="1" id="KW-0732">Signal</keyword>
<gene>
    <name evidence="2" type="ORF">E6H04_07190</name>
</gene>
<feature type="chain" id="PRO_5022084114" evidence="1">
    <location>
        <begin position="26"/>
        <end position="205"/>
    </location>
</feature>
<feature type="signal peptide" evidence="1">
    <location>
        <begin position="1"/>
        <end position="25"/>
    </location>
</feature>
<dbReference type="EMBL" id="VBAO01000177">
    <property type="protein sequence ID" value="TMI81300.1"/>
    <property type="molecule type" value="Genomic_DNA"/>
</dbReference>
<organism evidence="2 3">
    <name type="scientific">Candidatus Segetimicrobium genomatis</name>
    <dbReference type="NCBI Taxonomy" id="2569760"/>
    <lineage>
        <taxon>Bacteria</taxon>
        <taxon>Bacillati</taxon>
        <taxon>Candidatus Sysuimicrobiota</taxon>
        <taxon>Candidatus Sysuimicrobiia</taxon>
        <taxon>Candidatus Sysuimicrobiales</taxon>
        <taxon>Candidatus Segetimicrobiaceae</taxon>
        <taxon>Candidatus Segetimicrobium</taxon>
    </lineage>
</organism>